<reference evidence="6" key="1">
    <citation type="submission" date="2025-08" db="UniProtKB">
        <authorList>
            <consortium name="RefSeq"/>
        </authorList>
    </citation>
    <scope>IDENTIFICATION</scope>
</reference>
<accession>A0ABM1DPQ4</accession>
<evidence type="ECO:0000256" key="1">
    <source>
        <dbReference type="ARBA" id="ARBA00022741"/>
    </source>
</evidence>
<keyword evidence="5" id="KW-1185">Reference proteome</keyword>
<keyword evidence="3" id="KW-0807">Transducer</keyword>
<evidence type="ECO:0000313" key="6">
    <source>
        <dbReference type="RefSeq" id="XP_014661925.1"/>
    </source>
</evidence>
<dbReference type="InterPro" id="IPR001019">
    <property type="entry name" value="Gprotein_alpha_su"/>
</dbReference>
<dbReference type="PROSITE" id="PS51882">
    <property type="entry name" value="G_ALPHA"/>
    <property type="match status" value="1"/>
</dbReference>
<proteinExistence type="predicted"/>
<keyword evidence="4" id="KW-0732">Signal</keyword>
<evidence type="ECO:0000256" key="2">
    <source>
        <dbReference type="ARBA" id="ARBA00023134"/>
    </source>
</evidence>
<gene>
    <name evidence="6" type="primary">LOC106804996</name>
</gene>
<feature type="signal peptide" evidence="4">
    <location>
        <begin position="1"/>
        <end position="24"/>
    </location>
</feature>
<dbReference type="GeneID" id="106804996"/>
<dbReference type="RefSeq" id="XP_014661925.1">
    <property type="nucleotide sequence ID" value="XM_014806439.1"/>
</dbReference>
<keyword evidence="1" id="KW-0547">Nucleotide-binding</keyword>
<protein>
    <submittedName>
        <fullName evidence="6">LOW QUALITY PROTEIN: guanine nucleotide-binding protein G(S) subunit alpha-like</fullName>
    </submittedName>
</protein>
<evidence type="ECO:0000256" key="3">
    <source>
        <dbReference type="ARBA" id="ARBA00023224"/>
    </source>
</evidence>
<dbReference type="InterPro" id="IPR027417">
    <property type="entry name" value="P-loop_NTPase"/>
</dbReference>
<dbReference type="SUPFAM" id="SSF52540">
    <property type="entry name" value="P-loop containing nucleoside triphosphate hydrolases"/>
    <property type="match status" value="1"/>
</dbReference>
<name>A0ABM1DPQ4_PRICU</name>
<evidence type="ECO:0000256" key="4">
    <source>
        <dbReference type="SAM" id="SignalP"/>
    </source>
</evidence>
<dbReference type="PANTHER" id="PTHR10218">
    <property type="entry name" value="GTP-BINDING PROTEIN ALPHA SUBUNIT"/>
    <property type="match status" value="1"/>
</dbReference>
<dbReference type="Proteomes" id="UP000695022">
    <property type="component" value="Unplaced"/>
</dbReference>
<sequence>MRRLHTWLRTISVILFLNKQDLLAEKIKSGKTKLEDYFPDFSNYKTPPDASSDPGDDAEFIRAKYFIRDEFLRISTATGTTGSTTPTRHHLAVDTKNIRAVNDCHDIIQAKHLRTYAAVVMPTRLHGPSQRRHPFVYAPRFFPRTPAATGT</sequence>
<evidence type="ECO:0000313" key="5">
    <source>
        <dbReference type="Proteomes" id="UP000695022"/>
    </source>
</evidence>
<feature type="chain" id="PRO_5047319343" evidence="4">
    <location>
        <begin position="25"/>
        <end position="151"/>
    </location>
</feature>
<dbReference type="PANTHER" id="PTHR10218:SF212">
    <property type="entry name" value="G PROTEIN ALPHA S SUBUNIT"/>
    <property type="match status" value="1"/>
</dbReference>
<dbReference type="Gene3D" id="3.40.50.300">
    <property type="entry name" value="P-loop containing nucleotide triphosphate hydrolases"/>
    <property type="match status" value="1"/>
</dbReference>
<dbReference type="Pfam" id="PF00503">
    <property type="entry name" value="G-alpha"/>
    <property type="match status" value="1"/>
</dbReference>
<keyword evidence="2" id="KW-0342">GTP-binding</keyword>
<organism evidence="5 6">
    <name type="scientific">Priapulus caudatus</name>
    <name type="common">Priapulid worm</name>
    <dbReference type="NCBI Taxonomy" id="37621"/>
    <lineage>
        <taxon>Eukaryota</taxon>
        <taxon>Metazoa</taxon>
        <taxon>Ecdysozoa</taxon>
        <taxon>Scalidophora</taxon>
        <taxon>Priapulida</taxon>
        <taxon>Priapulimorpha</taxon>
        <taxon>Priapulimorphida</taxon>
        <taxon>Priapulidae</taxon>
        <taxon>Priapulus</taxon>
    </lineage>
</organism>